<dbReference type="EMBL" id="AFAR01000080">
    <property type="protein sequence ID" value="EGF28525.1"/>
    <property type="molecule type" value="Genomic_DNA"/>
</dbReference>
<dbReference type="Proteomes" id="UP000006222">
    <property type="component" value="Unassembled WGS sequence"/>
</dbReference>
<reference evidence="1 2" key="1">
    <citation type="journal article" date="2013" name="Mar. Genomics">
        <title>Expression of sulfatases in Rhodopirellula baltica and the diversity of sulfatases in the genus Rhodopirellula.</title>
        <authorList>
            <person name="Wegner C.E."/>
            <person name="Richter-Heitmann T."/>
            <person name="Klindworth A."/>
            <person name="Klockow C."/>
            <person name="Richter M."/>
            <person name="Achstetter T."/>
            <person name="Glockner F.O."/>
            <person name="Harder J."/>
        </authorList>
    </citation>
    <scope>NUCLEOTIDE SEQUENCE [LARGE SCALE GENOMIC DNA]</scope>
    <source>
        <strain evidence="1 2">WH47</strain>
    </source>
</reference>
<comment type="caution">
    <text evidence="1">The sequence shown here is derived from an EMBL/GenBank/DDBJ whole genome shotgun (WGS) entry which is preliminary data.</text>
</comment>
<dbReference type="AlphaFoldDB" id="F2AP66"/>
<gene>
    <name evidence="1" type="ORF">RBWH47_04192</name>
</gene>
<evidence type="ECO:0000313" key="1">
    <source>
        <dbReference type="EMBL" id="EGF28525.1"/>
    </source>
</evidence>
<sequence>MAAKQILLIDLHIEMERTIRTRRTSERHFAGIRGFEGTLIQDFPAMKTKKTLTESEELVKNIAKVRLTTNQNFLNFRPASRKRGRNHQVLWS</sequence>
<dbReference type="PATRIC" id="fig|991778.3.peg.1569"/>
<name>F2AP66_RHOBT</name>
<evidence type="ECO:0000313" key="2">
    <source>
        <dbReference type="Proteomes" id="UP000006222"/>
    </source>
</evidence>
<proteinExistence type="predicted"/>
<organism evidence="1 2">
    <name type="scientific">Rhodopirellula baltica WH47</name>
    <dbReference type="NCBI Taxonomy" id="991778"/>
    <lineage>
        <taxon>Bacteria</taxon>
        <taxon>Pseudomonadati</taxon>
        <taxon>Planctomycetota</taxon>
        <taxon>Planctomycetia</taxon>
        <taxon>Pirellulales</taxon>
        <taxon>Pirellulaceae</taxon>
        <taxon>Rhodopirellula</taxon>
    </lineage>
</organism>
<protein>
    <submittedName>
        <fullName evidence="1">Uncharacterized protein</fullName>
    </submittedName>
</protein>
<accession>F2AP66</accession>